<evidence type="ECO:0000313" key="3">
    <source>
        <dbReference type="EMBL" id="GAA3904685.1"/>
    </source>
</evidence>
<keyword evidence="1" id="KW-0723">Serine/threonine-protein kinase</keyword>
<dbReference type="SUPFAM" id="SSF55874">
    <property type="entry name" value="ATPase domain of HSP90 chaperone/DNA topoisomerase II/histidine kinase"/>
    <property type="match status" value="1"/>
</dbReference>
<dbReference type="InterPro" id="IPR036890">
    <property type="entry name" value="HATPase_C_sf"/>
</dbReference>
<organism evidence="3 4">
    <name type="scientific">Streptomyces gulbargensis</name>
    <dbReference type="NCBI Taxonomy" id="364901"/>
    <lineage>
        <taxon>Bacteria</taxon>
        <taxon>Bacillati</taxon>
        <taxon>Actinomycetota</taxon>
        <taxon>Actinomycetes</taxon>
        <taxon>Kitasatosporales</taxon>
        <taxon>Streptomycetaceae</taxon>
        <taxon>Streptomyces</taxon>
    </lineage>
</organism>
<dbReference type="PANTHER" id="PTHR35526:SF3">
    <property type="entry name" value="ANTI-SIGMA-F FACTOR RSBW"/>
    <property type="match status" value="1"/>
</dbReference>
<reference evidence="4" key="1">
    <citation type="journal article" date="2019" name="Int. J. Syst. Evol. Microbiol.">
        <title>The Global Catalogue of Microorganisms (GCM) 10K type strain sequencing project: providing services to taxonomists for standard genome sequencing and annotation.</title>
        <authorList>
            <consortium name="The Broad Institute Genomics Platform"/>
            <consortium name="The Broad Institute Genome Sequencing Center for Infectious Disease"/>
            <person name="Wu L."/>
            <person name="Ma J."/>
        </authorList>
    </citation>
    <scope>NUCLEOTIDE SEQUENCE [LARGE SCALE GENOMIC DNA]</scope>
    <source>
        <strain evidence="4">JCM 16956</strain>
    </source>
</reference>
<evidence type="ECO:0000259" key="2">
    <source>
        <dbReference type="Pfam" id="PF13581"/>
    </source>
</evidence>
<gene>
    <name evidence="3" type="ORF">GCM10022244_13590</name>
</gene>
<dbReference type="RefSeq" id="WP_345279489.1">
    <property type="nucleotide sequence ID" value="NZ_BAABAJ010000003.1"/>
</dbReference>
<accession>A0ABP7LPG2</accession>
<dbReference type="Gene3D" id="3.30.565.10">
    <property type="entry name" value="Histidine kinase-like ATPase, C-terminal domain"/>
    <property type="match status" value="1"/>
</dbReference>
<dbReference type="InterPro" id="IPR003594">
    <property type="entry name" value="HATPase_dom"/>
</dbReference>
<comment type="caution">
    <text evidence="3">The sequence shown here is derived from an EMBL/GenBank/DDBJ whole genome shotgun (WGS) entry which is preliminary data.</text>
</comment>
<dbReference type="Proteomes" id="UP001501000">
    <property type="component" value="Unassembled WGS sequence"/>
</dbReference>
<name>A0ABP7LPG2_9ACTN</name>
<sequence>MSLNRELLLLDSRRIDGLASVLDAPQRQKSLTLIADDKAPRTARSFTRETLTAWGVEDLLDHVVLIVSELATNAERHGQPAMRLNGVGQTEHDRHRDEITLTLALQAGVVGIEVEDSSPEPPVPRVASPYATGGRGLLLVSALADAWTACPKQDSTGKRVVAFVRRPESSDAP</sequence>
<dbReference type="InterPro" id="IPR050267">
    <property type="entry name" value="Anti-sigma-factor_SerPK"/>
</dbReference>
<dbReference type="PANTHER" id="PTHR35526">
    <property type="entry name" value="ANTI-SIGMA-F FACTOR RSBW-RELATED"/>
    <property type="match status" value="1"/>
</dbReference>
<dbReference type="CDD" id="cd16936">
    <property type="entry name" value="HATPase_RsbW-like"/>
    <property type="match status" value="1"/>
</dbReference>
<evidence type="ECO:0000256" key="1">
    <source>
        <dbReference type="ARBA" id="ARBA00022527"/>
    </source>
</evidence>
<feature type="domain" description="Histidine kinase/HSP90-like ATPase" evidence="2">
    <location>
        <begin position="37"/>
        <end position="149"/>
    </location>
</feature>
<evidence type="ECO:0000313" key="4">
    <source>
        <dbReference type="Proteomes" id="UP001501000"/>
    </source>
</evidence>
<keyword evidence="1" id="KW-0418">Kinase</keyword>
<proteinExistence type="predicted"/>
<keyword evidence="4" id="KW-1185">Reference proteome</keyword>
<protein>
    <recommendedName>
        <fullName evidence="2">Histidine kinase/HSP90-like ATPase domain-containing protein</fullName>
    </recommendedName>
</protein>
<dbReference type="EMBL" id="BAABAJ010000003">
    <property type="protein sequence ID" value="GAA3904685.1"/>
    <property type="molecule type" value="Genomic_DNA"/>
</dbReference>
<dbReference type="Pfam" id="PF13581">
    <property type="entry name" value="HATPase_c_2"/>
    <property type="match status" value="1"/>
</dbReference>
<keyword evidence="1" id="KW-0808">Transferase</keyword>